<dbReference type="Pfam" id="PF02931">
    <property type="entry name" value="Neur_chan_LBD"/>
    <property type="match status" value="2"/>
</dbReference>
<evidence type="ECO:0000259" key="12">
    <source>
        <dbReference type="Pfam" id="PF02931"/>
    </source>
</evidence>
<dbReference type="SUPFAM" id="SSF90112">
    <property type="entry name" value="Neurotransmitter-gated ion-channel transmembrane pore"/>
    <property type="match status" value="1"/>
</dbReference>
<evidence type="ECO:0000256" key="10">
    <source>
        <dbReference type="ARBA" id="ARBA00023303"/>
    </source>
</evidence>
<reference evidence="15" key="1">
    <citation type="submission" date="2022-11" db="UniProtKB">
        <authorList>
            <consortium name="WormBaseParasite"/>
        </authorList>
    </citation>
    <scope>IDENTIFICATION</scope>
</reference>
<evidence type="ECO:0000256" key="6">
    <source>
        <dbReference type="ARBA" id="ARBA00022729"/>
    </source>
</evidence>
<dbReference type="InterPro" id="IPR006202">
    <property type="entry name" value="Neur_chan_lig-bd"/>
</dbReference>
<dbReference type="GO" id="GO:0004888">
    <property type="term" value="F:transmembrane signaling receptor activity"/>
    <property type="evidence" value="ECO:0007669"/>
    <property type="project" value="InterPro"/>
</dbReference>
<keyword evidence="9 11" id="KW-0472">Membrane</keyword>
<dbReference type="PROSITE" id="PS00236">
    <property type="entry name" value="NEUROTR_ION_CHANNEL"/>
    <property type="match status" value="1"/>
</dbReference>
<feature type="transmembrane region" description="Helical" evidence="11">
    <location>
        <begin position="263"/>
        <end position="287"/>
    </location>
</feature>
<feature type="domain" description="Neurotransmitter-gated ion-channel transmembrane" evidence="13">
    <location>
        <begin position="270"/>
        <end position="297"/>
    </location>
</feature>
<dbReference type="InterPro" id="IPR006029">
    <property type="entry name" value="Neurotrans-gated_channel_TM"/>
</dbReference>
<evidence type="ECO:0000256" key="3">
    <source>
        <dbReference type="ARBA" id="ARBA00022448"/>
    </source>
</evidence>
<dbReference type="AlphaFoldDB" id="A0A915L0B7"/>
<dbReference type="InterPro" id="IPR036734">
    <property type="entry name" value="Neur_chan_lig-bd_sf"/>
</dbReference>
<evidence type="ECO:0000313" key="15">
    <source>
        <dbReference type="WBParaSite" id="nRc.2.0.1.t44150-RA"/>
    </source>
</evidence>
<accession>A0A915L0B7</accession>
<dbReference type="InterPro" id="IPR036719">
    <property type="entry name" value="Neuro-gated_channel_TM_sf"/>
</dbReference>
<dbReference type="InterPro" id="IPR006201">
    <property type="entry name" value="Neur_channel"/>
</dbReference>
<feature type="domain" description="Neurotransmitter-gated ion-channel ligand-binding" evidence="12">
    <location>
        <begin position="105"/>
        <end position="170"/>
    </location>
</feature>
<dbReference type="Proteomes" id="UP000887565">
    <property type="component" value="Unplaced"/>
</dbReference>
<dbReference type="InterPro" id="IPR038050">
    <property type="entry name" value="Neuro_actylchol_rec"/>
</dbReference>
<proteinExistence type="predicted"/>
<dbReference type="Gene3D" id="1.20.58.390">
    <property type="entry name" value="Neurotransmitter-gated ion-channel transmembrane domain"/>
    <property type="match status" value="1"/>
</dbReference>
<keyword evidence="7 11" id="KW-1133">Transmembrane helix</keyword>
<evidence type="ECO:0000313" key="14">
    <source>
        <dbReference type="Proteomes" id="UP000887565"/>
    </source>
</evidence>
<protein>
    <submittedName>
        <fullName evidence="15">Neurotransmitter-gated ion-channel ligand-binding domain-containing protein</fullName>
    </submittedName>
</protein>
<dbReference type="Pfam" id="PF02932">
    <property type="entry name" value="Neur_chan_memb"/>
    <property type="match status" value="1"/>
</dbReference>
<organism evidence="14 15">
    <name type="scientific">Romanomermis culicivorax</name>
    <name type="common">Nematode worm</name>
    <dbReference type="NCBI Taxonomy" id="13658"/>
    <lineage>
        <taxon>Eukaryota</taxon>
        <taxon>Metazoa</taxon>
        <taxon>Ecdysozoa</taxon>
        <taxon>Nematoda</taxon>
        <taxon>Enoplea</taxon>
        <taxon>Dorylaimia</taxon>
        <taxon>Mermithida</taxon>
        <taxon>Mermithoidea</taxon>
        <taxon>Mermithidae</taxon>
        <taxon>Romanomermis</taxon>
    </lineage>
</organism>
<keyword evidence="8" id="KW-0406">Ion transport</keyword>
<keyword evidence="3" id="KW-0813">Transport</keyword>
<feature type="domain" description="Neurotransmitter-gated ion-channel ligand-binding" evidence="12">
    <location>
        <begin position="173"/>
        <end position="262"/>
    </location>
</feature>
<dbReference type="SUPFAM" id="SSF63712">
    <property type="entry name" value="Nicotinic receptor ligand binding domain-like"/>
    <property type="match status" value="1"/>
</dbReference>
<evidence type="ECO:0000259" key="13">
    <source>
        <dbReference type="Pfam" id="PF02932"/>
    </source>
</evidence>
<comment type="subcellular location">
    <subcellularLocation>
        <location evidence="2">Cell membrane</location>
    </subcellularLocation>
    <subcellularLocation>
        <location evidence="1">Membrane</location>
        <topology evidence="1">Multi-pass membrane protein</topology>
    </subcellularLocation>
</comment>
<evidence type="ECO:0000256" key="7">
    <source>
        <dbReference type="ARBA" id="ARBA00022989"/>
    </source>
</evidence>
<evidence type="ECO:0000256" key="11">
    <source>
        <dbReference type="SAM" id="Phobius"/>
    </source>
</evidence>
<evidence type="ECO:0000256" key="2">
    <source>
        <dbReference type="ARBA" id="ARBA00004236"/>
    </source>
</evidence>
<dbReference type="GO" id="GO:0005230">
    <property type="term" value="F:extracellular ligand-gated monoatomic ion channel activity"/>
    <property type="evidence" value="ECO:0007669"/>
    <property type="project" value="InterPro"/>
</dbReference>
<dbReference type="Gene3D" id="2.70.170.10">
    <property type="entry name" value="Neurotransmitter-gated ion-channel ligand-binding domain"/>
    <property type="match status" value="2"/>
</dbReference>
<dbReference type="GO" id="GO:0005886">
    <property type="term" value="C:plasma membrane"/>
    <property type="evidence" value="ECO:0007669"/>
    <property type="project" value="UniProtKB-SubCell"/>
</dbReference>
<evidence type="ECO:0000256" key="1">
    <source>
        <dbReference type="ARBA" id="ARBA00004141"/>
    </source>
</evidence>
<evidence type="ECO:0000256" key="9">
    <source>
        <dbReference type="ARBA" id="ARBA00023136"/>
    </source>
</evidence>
<name>A0A915L0B7_ROMCU</name>
<keyword evidence="6" id="KW-0732">Signal</keyword>
<dbReference type="PRINTS" id="PR00253">
    <property type="entry name" value="GABAARECEPTR"/>
</dbReference>
<dbReference type="InterPro" id="IPR006028">
    <property type="entry name" value="GABAA/Glycine_rcpt"/>
</dbReference>
<keyword evidence="10" id="KW-0407">Ion channel</keyword>
<keyword evidence="14" id="KW-1185">Reference proteome</keyword>
<evidence type="ECO:0000256" key="4">
    <source>
        <dbReference type="ARBA" id="ARBA00022475"/>
    </source>
</evidence>
<dbReference type="WBParaSite" id="nRc.2.0.1.t44150-RA">
    <property type="protein sequence ID" value="nRc.2.0.1.t44150-RA"/>
    <property type="gene ID" value="nRc.2.0.1.g44150"/>
</dbReference>
<evidence type="ECO:0000256" key="8">
    <source>
        <dbReference type="ARBA" id="ARBA00023065"/>
    </source>
</evidence>
<dbReference type="InterPro" id="IPR018000">
    <property type="entry name" value="Neurotransmitter_ion_chnl_CS"/>
</dbReference>
<keyword evidence="4" id="KW-1003">Cell membrane</keyword>
<sequence length="298" mass="34221">MTIGQLTGGHLRIEFKLLTVDSIQERRTTSPTVANAYKILGRVASNYRRTFCEINDRHLEKLLPKELSALESLIMQIILLFIISYQLRLNAEAFGNSGILSTNISRILDTLLHDYDKRLRPNYGNNATKVQVTVHVATITSVSEVEMDYTLEVYLRQWWTDPRLAFDGSDQSLTLTMNCPMSLEYFPMDRQNCFLEIENGYSTKDIAYCWRNGVADSVTISRSDINLAQFTLIGEPKVVEREIELSTGNYSRLTMSFLFERNIGFYLIQIYLPSSLIVIISWVSFWLNREATQARVAI</sequence>
<dbReference type="PANTHER" id="PTHR18945">
    <property type="entry name" value="NEUROTRANSMITTER GATED ION CHANNEL"/>
    <property type="match status" value="1"/>
</dbReference>
<keyword evidence="5 11" id="KW-0812">Transmembrane</keyword>
<evidence type="ECO:0000256" key="5">
    <source>
        <dbReference type="ARBA" id="ARBA00022692"/>
    </source>
</evidence>